<reference evidence="2 3" key="1">
    <citation type="submission" date="2015-07" db="EMBL/GenBank/DDBJ databases">
        <authorList>
            <person name="Noorani M."/>
        </authorList>
    </citation>
    <scope>NUCLEOTIDE SEQUENCE [LARGE SCALE GENOMIC DNA]</scope>
    <source>
        <strain evidence="2 3">KCTC 42284</strain>
    </source>
</reference>
<accession>A0A0K0XYV1</accession>
<organism evidence="2 3">
    <name type="scientific">Wenzhouxiangella marina</name>
    <dbReference type="NCBI Taxonomy" id="1579979"/>
    <lineage>
        <taxon>Bacteria</taxon>
        <taxon>Pseudomonadati</taxon>
        <taxon>Pseudomonadota</taxon>
        <taxon>Gammaproteobacteria</taxon>
        <taxon>Chromatiales</taxon>
        <taxon>Wenzhouxiangellaceae</taxon>
        <taxon>Wenzhouxiangella</taxon>
    </lineage>
</organism>
<protein>
    <recommendedName>
        <fullName evidence="1">ABC-type transport auxiliary lipoprotein component domain-containing protein</fullName>
    </recommendedName>
</protein>
<proteinExistence type="predicted"/>
<dbReference type="RefSeq" id="WP_049726391.1">
    <property type="nucleotide sequence ID" value="NZ_CP012154.1"/>
</dbReference>
<dbReference type="OrthoDB" id="5795476at2"/>
<dbReference type="SUPFAM" id="SSF159594">
    <property type="entry name" value="XCC0632-like"/>
    <property type="match status" value="1"/>
</dbReference>
<dbReference type="Proteomes" id="UP000066624">
    <property type="component" value="Chromosome"/>
</dbReference>
<keyword evidence="3" id="KW-1185">Reference proteome</keyword>
<dbReference type="EMBL" id="CP012154">
    <property type="protein sequence ID" value="AKS42863.1"/>
    <property type="molecule type" value="Genomic_DNA"/>
</dbReference>
<feature type="domain" description="ABC-type transport auxiliary lipoprotein component" evidence="1">
    <location>
        <begin position="39"/>
        <end position="193"/>
    </location>
</feature>
<name>A0A0K0XYV1_9GAMM</name>
<sequence length="212" mass="23299">MNALRRLRIRAIVLALATLLLGACSLLGRPEPLVILAPRAPMMTLDAGLAVDWSIQIQRPMADQMRDSDRVLVRRAPARLQVYPGVAWLDSVPEMLQSMMIQAFADSHGFASVSRAGAVRTRFGLNTELRSFELVDDAEGRRVELALQASLVHQRTGRVVSSRSFTVRSQVLSGDLDAVVLAFESALAELLPQLVQWARDAGQVSIERDGRS</sequence>
<dbReference type="Gene3D" id="3.40.50.10610">
    <property type="entry name" value="ABC-type transport auxiliary lipoprotein component"/>
    <property type="match status" value="1"/>
</dbReference>
<evidence type="ECO:0000313" key="2">
    <source>
        <dbReference type="EMBL" id="AKS42863.1"/>
    </source>
</evidence>
<dbReference type="Pfam" id="PF03886">
    <property type="entry name" value="ABC_trans_aux"/>
    <property type="match status" value="1"/>
</dbReference>
<dbReference type="AlphaFoldDB" id="A0A0K0XYV1"/>
<dbReference type="KEGG" id="wma:WM2015_2505"/>
<evidence type="ECO:0000259" key="1">
    <source>
        <dbReference type="Pfam" id="PF03886"/>
    </source>
</evidence>
<gene>
    <name evidence="2" type="ORF">WM2015_2505</name>
</gene>
<dbReference type="STRING" id="1579979.WM2015_2505"/>
<dbReference type="InterPro" id="IPR005586">
    <property type="entry name" value="ABC_trans_aux"/>
</dbReference>
<dbReference type="PROSITE" id="PS51257">
    <property type="entry name" value="PROKAR_LIPOPROTEIN"/>
    <property type="match status" value="1"/>
</dbReference>
<evidence type="ECO:0000313" key="3">
    <source>
        <dbReference type="Proteomes" id="UP000066624"/>
    </source>
</evidence>